<dbReference type="EMBL" id="QSFV01000004">
    <property type="protein sequence ID" value="RHA81592.1"/>
    <property type="molecule type" value="Genomic_DNA"/>
</dbReference>
<organism evidence="1 2">
    <name type="scientific">Eubacterium ventriosum</name>
    <dbReference type="NCBI Taxonomy" id="39496"/>
    <lineage>
        <taxon>Bacteria</taxon>
        <taxon>Bacillati</taxon>
        <taxon>Bacillota</taxon>
        <taxon>Clostridia</taxon>
        <taxon>Eubacteriales</taxon>
        <taxon>Eubacteriaceae</taxon>
        <taxon>Eubacterium</taxon>
    </lineage>
</organism>
<gene>
    <name evidence="1" type="ORF">DW918_02665</name>
</gene>
<reference evidence="1 2" key="1">
    <citation type="submission" date="2018-08" db="EMBL/GenBank/DDBJ databases">
        <title>A genome reference for cultivated species of the human gut microbiota.</title>
        <authorList>
            <person name="Zou Y."/>
            <person name="Xue W."/>
            <person name="Luo G."/>
        </authorList>
    </citation>
    <scope>NUCLEOTIDE SEQUENCE [LARGE SCALE GENOMIC DNA]</scope>
    <source>
        <strain evidence="1 2">AM42-30</strain>
    </source>
</reference>
<protein>
    <submittedName>
        <fullName evidence="1">Complexin-2</fullName>
    </submittedName>
</protein>
<accession>A0A413T9E5</accession>
<dbReference type="RefSeq" id="WP_118030122.1">
    <property type="nucleotide sequence ID" value="NZ_CAUBDO010000036.1"/>
</dbReference>
<evidence type="ECO:0000313" key="1">
    <source>
        <dbReference type="EMBL" id="RHA81592.1"/>
    </source>
</evidence>
<sequence length="81" mass="9912">MSKNRMISNELMMALIKYHILDMKDNEEINNLIISELEEKLSKMSRHEDYTKSKMAPTKEEREEYRQKYLDAVGMHRDFRW</sequence>
<dbReference type="Proteomes" id="UP000285740">
    <property type="component" value="Unassembled WGS sequence"/>
</dbReference>
<dbReference type="AlphaFoldDB" id="A0A413T9E5"/>
<evidence type="ECO:0000313" key="2">
    <source>
        <dbReference type="Proteomes" id="UP000285740"/>
    </source>
</evidence>
<name>A0A413T9E5_9FIRM</name>
<comment type="caution">
    <text evidence="1">The sequence shown here is derived from an EMBL/GenBank/DDBJ whole genome shotgun (WGS) entry which is preliminary data.</text>
</comment>
<proteinExistence type="predicted"/>